<evidence type="ECO:0000313" key="7">
    <source>
        <dbReference type="EMBL" id="AZF72974.1"/>
    </source>
</evidence>
<dbReference type="PATRIC" id="fig|2287.6.peg.969"/>
<dbReference type="Proteomes" id="UP000033106">
    <property type="component" value="Chromosome"/>
</dbReference>
<accession>A0A0E3JTG4</accession>
<evidence type="ECO:0000313" key="16">
    <source>
        <dbReference type="Proteomes" id="UP000076770"/>
    </source>
</evidence>
<evidence type="ECO:0000313" key="14">
    <source>
        <dbReference type="Proteomes" id="UP000033085"/>
    </source>
</evidence>
<dbReference type="EMBL" id="CP033238">
    <property type="protein sequence ID" value="AZF75598.1"/>
    <property type="molecule type" value="Genomic_DNA"/>
</dbReference>
<evidence type="ECO:0000313" key="23">
    <source>
        <dbReference type="Proteomes" id="UP000594632"/>
    </source>
</evidence>
<dbReference type="GeneID" id="38467513"/>
<evidence type="ECO:0000313" key="6">
    <source>
        <dbReference type="EMBL" id="AZF70354.1"/>
    </source>
</evidence>
<evidence type="ECO:0000313" key="4">
    <source>
        <dbReference type="EMBL" id="AKA78659.1"/>
    </source>
</evidence>
<dbReference type="EMBL" id="CP011056">
    <property type="protein sequence ID" value="AKA75966.1"/>
    <property type="molecule type" value="Genomic_DNA"/>
</dbReference>
<dbReference type="Proteomes" id="UP000273194">
    <property type="component" value="Chromosome"/>
</dbReference>
<gene>
    <name evidence="11" type="ORF">HFC64_10950</name>
    <name evidence="12" type="ORF">SSOP1_3229</name>
    <name evidence="4" type="ORF">SULA_0915</name>
    <name evidence="2" type="ORF">SULB_0917</name>
    <name evidence="3" type="ORF">SULC_0916</name>
    <name evidence="5" type="ORF">SULG_04475</name>
    <name evidence="6" type="ORF">SULH_04475</name>
    <name evidence="7" type="ORF">SULI_04475</name>
    <name evidence="8" type="ORF">SULM_04475</name>
    <name evidence="9" type="ORF">SULN_04475</name>
    <name evidence="10" type="ORF">SULO_04485</name>
</gene>
<evidence type="ECO:0000313" key="21">
    <source>
        <dbReference type="Proteomes" id="UP000278715"/>
    </source>
</evidence>
<dbReference type="Proteomes" id="UP000267993">
    <property type="component" value="Chromosome"/>
</dbReference>
<dbReference type="KEGG" id="ssof:SULC_0916"/>
<keyword evidence="1" id="KW-0472">Membrane</keyword>
<evidence type="ECO:0000256" key="1">
    <source>
        <dbReference type="SAM" id="Phobius"/>
    </source>
</evidence>
<evidence type="ECO:0000313" key="17">
    <source>
        <dbReference type="Proteomes" id="UP000267993"/>
    </source>
</evidence>
<dbReference type="Proteomes" id="UP000282269">
    <property type="component" value="Chromosome"/>
</dbReference>
<dbReference type="GeneID" id="1453158"/>
<dbReference type="EMBL" id="CP011057">
    <property type="protein sequence ID" value="AKA78659.1"/>
    <property type="molecule type" value="Genomic_DNA"/>
</dbReference>
<dbReference type="KEGG" id="ssoa:SULA_0915"/>
<dbReference type="EMBL" id="CP011055">
    <property type="protein sequence ID" value="AKA73267.1"/>
    <property type="molecule type" value="Genomic_DNA"/>
</dbReference>
<dbReference type="Proteomes" id="UP000594632">
    <property type="component" value="Chromosome"/>
</dbReference>
<dbReference type="Proteomes" id="UP000275843">
    <property type="component" value="Chromosome"/>
</dbReference>
<evidence type="ECO:0000313" key="8">
    <source>
        <dbReference type="EMBL" id="AZF75598.1"/>
    </source>
</evidence>
<evidence type="ECO:0000313" key="13">
    <source>
        <dbReference type="Proteomes" id="UP000033057"/>
    </source>
</evidence>
<dbReference type="Proteomes" id="UP000273443">
    <property type="component" value="Chromosome"/>
</dbReference>
<protein>
    <submittedName>
        <fullName evidence="2">Uncharacterized protein</fullName>
    </submittedName>
</protein>
<feature type="transmembrane region" description="Helical" evidence="1">
    <location>
        <begin position="9"/>
        <end position="31"/>
    </location>
</feature>
<evidence type="ECO:0000313" key="10">
    <source>
        <dbReference type="EMBL" id="AZF80812.1"/>
    </source>
</evidence>
<dbReference type="EMBL" id="CP033236">
    <property type="protein sequence ID" value="AZF70354.1"/>
    <property type="molecule type" value="Genomic_DNA"/>
</dbReference>
<evidence type="ECO:0000313" key="18">
    <source>
        <dbReference type="Proteomes" id="UP000273194"/>
    </source>
</evidence>
<evidence type="ECO:0000313" key="2">
    <source>
        <dbReference type="EMBL" id="AKA73267.1"/>
    </source>
</evidence>
<evidence type="ECO:0000313" key="3">
    <source>
        <dbReference type="EMBL" id="AKA75966.1"/>
    </source>
</evidence>
<reference evidence="2" key="5">
    <citation type="submission" date="2018-10" db="EMBL/GenBank/DDBJ databases">
        <authorList>
            <person name="McCarthy S."/>
            <person name="Gradnigo J."/>
            <person name="Johnson T."/>
            <person name="Payne S."/>
            <person name="Lipzen A."/>
            <person name="Schackwitz W."/>
            <person name="Martin J."/>
            <person name="Moriyama E."/>
            <person name="Blum P."/>
        </authorList>
    </citation>
    <scope>NUCLEOTIDE SEQUENCE</scope>
    <source>
        <strain evidence="2">SARC-B</strain>
        <strain evidence="3">SARC-C</strain>
        <strain evidence="4">SULA</strain>
    </source>
</reference>
<evidence type="ECO:0000313" key="19">
    <source>
        <dbReference type="Proteomes" id="UP000273443"/>
    </source>
</evidence>
<dbReference type="Proteomes" id="UP000076770">
    <property type="component" value="Chromosome i"/>
</dbReference>
<dbReference type="EMBL" id="CP033235">
    <property type="protein sequence ID" value="AZF67734.1"/>
    <property type="molecule type" value="Genomic_DNA"/>
</dbReference>
<proteinExistence type="predicted"/>
<dbReference type="Proteomes" id="UP000278715">
    <property type="component" value="Chromosome"/>
</dbReference>
<sequence>MPSEVTEEFIIIIAVVLIGLVLFGFVTSYFIPHEIFSLAQQQASSISSSTTVSVGPLIFNSGSASTVIEAYNPAISGNITLIVFPEPSYLQQDVGLVTPQSPPQFSVYLSNEKLAKSFTISIPIYDVNGRIIYDSQITAYTVPFNTPVTITVNGVGGSNYILIVWVLYNSNGYWFRIGYTFTGVPST</sequence>
<dbReference type="Proteomes" id="UP000033057">
    <property type="component" value="Chromosome"/>
</dbReference>
<evidence type="ECO:0000313" key="5">
    <source>
        <dbReference type="EMBL" id="AZF67734.1"/>
    </source>
</evidence>
<dbReference type="EMBL" id="CP033239">
    <property type="protein sequence ID" value="AZF78206.1"/>
    <property type="molecule type" value="Genomic_DNA"/>
</dbReference>
<evidence type="ECO:0000313" key="15">
    <source>
        <dbReference type="Proteomes" id="UP000033106"/>
    </source>
</evidence>
<dbReference type="OMA" id="LVIWIIY"/>
<dbReference type="AlphaFoldDB" id="A0A0E3JTG4"/>
<keyword evidence="1" id="KW-0812">Transmembrane</keyword>
<dbReference type="EMBL" id="CP033240">
    <property type="protein sequence ID" value="AZF80812.1"/>
    <property type="molecule type" value="Genomic_DNA"/>
</dbReference>
<dbReference type="KEGG" id="ssol:SULB_0917"/>
<evidence type="ECO:0000313" key="9">
    <source>
        <dbReference type="EMBL" id="AZF78206.1"/>
    </source>
</evidence>
<evidence type="ECO:0000313" key="20">
    <source>
        <dbReference type="Proteomes" id="UP000275843"/>
    </source>
</evidence>
<dbReference type="EMBL" id="CP050869">
    <property type="protein sequence ID" value="QPG50246.1"/>
    <property type="molecule type" value="Genomic_DNA"/>
</dbReference>
<reference evidence="13 14" key="1">
    <citation type="journal article" date="2015" name="Genome Announc.">
        <title>Complete Genome Sequence of Sulfolobus solfataricus Strain 98/2 and Evolved Derivatives.</title>
        <authorList>
            <person name="McCarthy S."/>
            <person name="Gradnigo J."/>
            <person name="Johnson T."/>
            <person name="Payne S."/>
            <person name="Lipzen A."/>
            <person name="Martin J."/>
            <person name="Schackwitz W."/>
            <person name="Moriyama E."/>
            <person name="Blum P."/>
        </authorList>
    </citation>
    <scope>NUCLEOTIDE SEQUENCE [LARGE SCALE GENOMIC DNA]</scope>
    <source>
        <strain evidence="13">98/2 SULC</strain>
        <strain evidence="2">SARC-B</strain>
        <strain evidence="3">SARC-C</strain>
        <strain evidence="4 15">SULA</strain>
        <strain evidence="14">SULB</strain>
    </source>
</reference>
<reference evidence="12" key="2">
    <citation type="submission" date="2016-04" db="EMBL/GenBank/DDBJ databases">
        <authorList>
            <person name="Evans L.H."/>
            <person name="Alamgir A."/>
            <person name="Owens N."/>
            <person name="Weber N.D."/>
            <person name="Virtaneva K."/>
            <person name="Barbian K."/>
            <person name="Babar A."/>
            <person name="Rosenke K."/>
        </authorList>
    </citation>
    <scope>NUCLEOTIDE SEQUENCE</scope>
    <source>
        <strain evidence="12">P1</strain>
    </source>
</reference>
<name>A0A0E3JTG4_SACSO</name>
<dbReference type="Proteomes" id="UP000033085">
    <property type="component" value="Chromosome"/>
</dbReference>
<keyword evidence="1" id="KW-1133">Transmembrane helix</keyword>
<reference evidence="11 23" key="6">
    <citation type="journal article" date="2020" name="Nat. Commun.">
        <title>The structures of two archaeal type IV pili illuminate evolutionary relationships.</title>
        <authorList>
            <person name="Wang F."/>
            <person name="Baquero D.P."/>
            <person name="Su Z."/>
            <person name="Beltran L.C."/>
            <person name="Prangishvili D."/>
            <person name="Krupovic M."/>
            <person name="Egelman E.H."/>
        </authorList>
    </citation>
    <scope>NUCLEOTIDE SEQUENCE [LARGE SCALE GENOMIC DNA]</scope>
    <source>
        <strain evidence="11 23">POZ149</strain>
    </source>
</reference>
<organism evidence="2 14">
    <name type="scientific">Saccharolobus solfataricus</name>
    <name type="common">Sulfolobus solfataricus</name>
    <dbReference type="NCBI Taxonomy" id="2287"/>
    <lineage>
        <taxon>Archaea</taxon>
        <taxon>Thermoproteota</taxon>
        <taxon>Thermoprotei</taxon>
        <taxon>Sulfolobales</taxon>
        <taxon>Sulfolobaceae</taxon>
        <taxon>Saccharolobus</taxon>
    </lineage>
</organism>
<dbReference type="EMBL" id="LT549890">
    <property type="protein sequence ID" value="SAI86783.1"/>
    <property type="molecule type" value="Genomic_DNA"/>
</dbReference>
<dbReference type="EMBL" id="CP033237">
    <property type="protein sequence ID" value="AZF72974.1"/>
    <property type="molecule type" value="Genomic_DNA"/>
</dbReference>
<evidence type="ECO:0000313" key="22">
    <source>
        <dbReference type="Proteomes" id="UP000282269"/>
    </source>
</evidence>
<dbReference type="OrthoDB" id="34305at2157"/>
<dbReference type="RefSeq" id="WP_009990915.1">
    <property type="nucleotide sequence ID" value="NZ_CP011055.2"/>
</dbReference>
<reference evidence="17 18" key="4">
    <citation type="journal article" date="2018" name="Proc. Natl. Acad. Sci. U.S.A.">
        <title>Nonmutational mechanism of inheritance in the Archaeon Sulfolobus solfataricus.</title>
        <authorList>
            <person name="Payne S."/>
            <person name="McCarthy S."/>
            <person name="Johnson T."/>
            <person name="North E."/>
            <person name="Blum P."/>
        </authorList>
    </citation>
    <scope>NUCLEOTIDE SEQUENCE [LARGE SCALE GENOMIC DNA]</scope>
    <source>
        <strain evidence="6 17">SARC-H</strain>
        <strain evidence="7 20">SARC-I</strain>
        <strain evidence="9 21">SARC-N</strain>
        <strain evidence="10 22">SARC-O</strain>
        <strain evidence="5 18">SULG</strain>
        <strain evidence="8 19">SULM</strain>
    </source>
</reference>
<reference evidence="16" key="3">
    <citation type="submission" date="2016-04" db="EMBL/GenBank/DDBJ databases">
        <authorList>
            <person name="Shah S.A."/>
            <person name="Garrett R.A."/>
        </authorList>
    </citation>
    <scope>NUCLEOTIDE SEQUENCE [LARGE SCALE GENOMIC DNA]</scope>
    <source>
        <strain evidence="16">ATCC 35091 / DSM 1616 / JCM 8930 / NBRC 15331 / P1</strain>
    </source>
</reference>
<evidence type="ECO:0000313" key="12">
    <source>
        <dbReference type="EMBL" id="SAI86783.1"/>
    </source>
</evidence>
<evidence type="ECO:0000313" key="11">
    <source>
        <dbReference type="EMBL" id="QPG50246.1"/>
    </source>
</evidence>